<organism evidence="2 3">
    <name type="scientific">Legionella bozemanae</name>
    <name type="common">Fluoribacter bozemanae</name>
    <dbReference type="NCBI Taxonomy" id="447"/>
    <lineage>
        <taxon>Bacteria</taxon>
        <taxon>Pseudomonadati</taxon>
        <taxon>Pseudomonadota</taxon>
        <taxon>Gammaproteobacteria</taxon>
        <taxon>Legionellales</taxon>
        <taxon>Legionellaceae</taxon>
        <taxon>Legionella</taxon>
    </lineage>
</organism>
<proteinExistence type="predicted"/>
<accession>A0A0W0RQK6</accession>
<feature type="transmembrane region" description="Helical" evidence="1">
    <location>
        <begin position="7"/>
        <end position="30"/>
    </location>
</feature>
<dbReference type="AlphaFoldDB" id="A0A0W0RQK6"/>
<feature type="transmembrane region" description="Helical" evidence="1">
    <location>
        <begin position="175"/>
        <end position="197"/>
    </location>
</feature>
<name>A0A0W0RQK6_LEGBO</name>
<comment type="caution">
    <text evidence="2">The sequence shown here is derived from an EMBL/GenBank/DDBJ whole genome shotgun (WGS) entry which is preliminary data.</text>
</comment>
<sequence>MVFLKSVLNGIGSGSGVAWPLFGILFAALGGTIASFFSLSLGILAITLFFSVSSLIFYFSYQEQKNSEQLFQNQFHKNQQKLLTDINEYIKSINNYFLYGKNVEDFNELFKRILIMDLDKIEHVDTNSPLYQILLLLKKEYELNQCIPNNKNILKNIADEVSQQSVPASKKMIPAFFAFVGTFGSIAGCCAGVSGLLTGMGICSSFAAFPLLGCGVLLFALISGTALAYEAFTESIVDFKKTQLNLLMKNMHQQLSKATMERNLKTTLYSAAMSLSVQNEREWEAAPIEQRIFASPYFKNLHGNKFRLSFFNENLSHPVLINGTLNVFPSEPLMPLF</sequence>
<dbReference type="RefSeq" id="WP_058459579.1">
    <property type="nucleotide sequence ID" value="NZ_CAAAIY010000010.1"/>
</dbReference>
<evidence type="ECO:0000313" key="2">
    <source>
        <dbReference type="EMBL" id="KTC73299.1"/>
    </source>
</evidence>
<dbReference type="Proteomes" id="UP000054695">
    <property type="component" value="Unassembled WGS sequence"/>
</dbReference>
<keyword evidence="3" id="KW-1185">Reference proteome</keyword>
<dbReference type="OrthoDB" id="5653342at2"/>
<protein>
    <submittedName>
        <fullName evidence="2">Uncharacterized protein</fullName>
    </submittedName>
</protein>
<keyword evidence="1" id="KW-0812">Transmembrane</keyword>
<keyword evidence="1" id="KW-1133">Transmembrane helix</keyword>
<evidence type="ECO:0000256" key="1">
    <source>
        <dbReference type="SAM" id="Phobius"/>
    </source>
</evidence>
<feature type="transmembrane region" description="Helical" evidence="1">
    <location>
        <begin position="209"/>
        <end position="232"/>
    </location>
</feature>
<gene>
    <name evidence="2" type="ORF">Lboz_1945</name>
</gene>
<keyword evidence="1" id="KW-0472">Membrane</keyword>
<reference evidence="2 3" key="1">
    <citation type="submission" date="2015-11" db="EMBL/GenBank/DDBJ databases">
        <title>Genomic analysis of 38 Legionella species identifies large and diverse effector repertoires.</title>
        <authorList>
            <person name="Burstein D."/>
            <person name="Amaro F."/>
            <person name="Zusman T."/>
            <person name="Lifshitz Z."/>
            <person name="Cohen O."/>
            <person name="Gilbert J.A."/>
            <person name="Pupko T."/>
            <person name="Shuman H.A."/>
            <person name="Segal G."/>
        </authorList>
    </citation>
    <scope>NUCLEOTIDE SEQUENCE [LARGE SCALE GENOMIC DNA]</scope>
    <source>
        <strain evidence="2 3">WIGA</strain>
    </source>
</reference>
<evidence type="ECO:0000313" key="3">
    <source>
        <dbReference type="Proteomes" id="UP000054695"/>
    </source>
</evidence>
<dbReference type="EMBL" id="LNXU01000019">
    <property type="protein sequence ID" value="KTC73299.1"/>
    <property type="molecule type" value="Genomic_DNA"/>
</dbReference>
<dbReference type="PATRIC" id="fig|447.4.peg.2073"/>
<feature type="transmembrane region" description="Helical" evidence="1">
    <location>
        <begin position="36"/>
        <end position="59"/>
    </location>
</feature>